<reference evidence="8 9" key="1">
    <citation type="journal article" date="2013" name="Genome Announc.">
        <title>Draft Genome Sequence for Desulfovibrio africanus Strain PCS.</title>
        <authorList>
            <person name="Brown S.D."/>
            <person name="Utturkar S.M."/>
            <person name="Arkin A.P."/>
            <person name="Deutschbauer A.M."/>
            <person name="Elias D.A."/>
            <person name="Hazen T.C."/>
            <person name="Chakraborty R."/>
        </authorList>
    </citation>
    <scope>NUCLEOTIDE SEQUENCE [LARGE SCALE GENOMIC DNA]</scope>
    <source>
        <strain evidence="8 9">PCS</strain>
    </source>
</reference>
<dbReference type="Pfam" id="PF22692">
    <property type="entry name" value="LlgE_F_G_D1"/>
    <property type="match status" value="1"/>
</dbReference>
<feature type="domain" description="Flagellar hook protein FlgE/F/G-like D1" evidence="7">
    <location>
        <begin position="99"/>
        <end position="145"/>
    </location>
</feature>
<sequence length="277" mass="30097">MQEAIYSAVFGALSSEHRMNIISNNLANVSTTGYKTDSVTFKDVFVPFAHDYILDSKEHLRAKPLWPDADVIAKPRLAEHKTDFAQGSLRKTGDPLDLAIQGDGFFKILTPDGVRYTRNGHFNAMPNGQIVDSNGNPLLGTDGPIFLSGSGVVEIDPAGNVSEGGAQVGTIALVRFDNPRGVIKDGQNLYKLSEDFEANEMAVTPGMPEIVAGSDGTPQTRISPVIQQGFLESSNVEIVTEMVRMIEVNRVFEAYQKIMRGTQDMDSSLIKSMGKSV</sequence>
<evidence type="ECO:0000256" key="1">
    <source>
        <dbReference type="ARBA" id="ARBA00004117"/>
    </source>
</evidence>
<dbReference type="GO" id="GO:0071978">
    <property type="term" value="P:bacterial-type flagellum-dependent swarming motility"/>
    <property type="evidence" value="ECO:0007669"/>
    <property type="project" value="TreeGrafter"/>
</dbReference>
<dbReference type="Pfam" id="PF00460">
    <property type="entry name" value="Flg_bb_rod"/>
    <property type="match status" value="1"/>
</dbReference>
<evidence type="ECO:0000259" key="7">
    <source>
        <dbReference type="Pfam" id="PF22692"/>
    </source>
</evidence>
<keyword evidence="8" id="KW-0966">Cell projection</keyword>
<dbReference type="InterPro" id="IPR019776">
    <property type="entry name" value="Flagellar_basal_body_rod_CS"/>
</dbReference>
<dbReference type="AlphaFoldDB" id="M5PWD1"/>
<dbReference type="NCBIfam" id="TIGR02490">
    <property type="entry name" value="flgF"/>
    <property type="match status" value="1"/>
</dbReference>
<feature type="domain" description="Flagellar basal body rod protein N-terminal" evidence="5">
    <location>
        <begin position="17"/>
        <end position="35"/>
    </location>
</feature>
<gene>
    <name evidence="8" type="ORF">PCS_00866</name>
</gene>
<evidence type="ECO:0000313" key="8">
    <source>
        <dbReference type="EMBL" id="EMG38364.1"/>
    </source>
</evidence>
<dbReference type="PATRIC" id="fig|1262666.3.peg.876"/>
<evidence type="ECO:0000256" key="4">
    <source>
        <dbReference type="RuleBase" id="RU362116"/>
    </source>
</evidence>
<proteinExistence type="inferred from homology"/>
<dbReference type="PANTHER" id="PTHR30435">
    <property type="entry name" value="FLAGELLAR PROTEIN"/>
    <property type="match status" value="1"/>
</dbReference>
<protein>
    <submittedName>
        <fullName evidence="8">Flagellar basal-body rod protein FlgF</fullName>
    </submittedName>
</protein>
<keyword evidence="8" id="KW-0282">Flagellum</keyword>
<evidence type="ECO:0000313" key="9">
    <source>
        <dbReference type="Proteomes" id="UP000011922"/>
    </source>
</evidence>
<evidence type="ECO:0000259" key="5">
    <source>
        <dbReference type="Pfam" id="PF00460"/>
    </source>
</evidence>
<dbReference type="GO" id="GO:0030694">
    <property type="term" value="C:bacterial-type flagellum basal body, rod"/>
    <property type="evidence" value="ECO:0007669"/>
    <property type="project" value="InterPro"/>
</dbReference>
<comment type="subcellular location">
    <subcellularLocation>
        <location evidence="1 4">Bacterial flagellum basal body</location>
    </subcellularLocation>
</comment>
<dbReference type="RefSeq" id="WP_005984339.1">
    <property type="nucleotide sequence ID" value="NZ_AOSV01000005.1"/>
</dbReference>
<evidence type="ECO:0000256" key="2">
    <source>
        <dbReference type="ARBA" id="ARBA00009677"/>
    </source>
</evidence>
<dbReference type="InterPro" id="IPR010930">
    <property type="entry name" value="Flg_bb/hook_C_dom"/>
</dbReference>
<evidence type="ECO:0000259" key="6">
    <source>
        <dbReference type="Pfam" id="PF06429"/>
    </source>
</evidence>
<dbReference type="PANTHER" id="PTHR30435:SF19">
    <property type="entry name" value="FLAGELLAR BASAL-BODY ROD PROTEIN FLGG"/>
    <property type="match status" value="1"/>
</dbReference>
<dbReference type="NCBIfam" id="TIGR03506">
    <property type="entry name" value="FlgEFG_subfam"/>
    <property type="match status" value="1"/>
</dbReference>
<dbReference type="InterPro" id="IPR037925">
    <property type="entry name" value="FlgE/F/G-like"/>
</dbReference>
<dbReference type="SUPFAM" id="SSF117143">
    <property type="entry name" value="Flagellar hook protein flgE"/>
    <property type="match status" value="1"/>
</dbReference>
<dbReference type="InterPro" id="IPR012836">
    <property type="entry name" value="FlgF"/>
</dbReference>
<dbReference type="Proteomes" id="UP000011922">
    <property type="component" value="Unassembled WGS sequence"/>
</dbReference>
<dbReference type="InterPro" id="IPR001444">
    <property type="entry name" value="Flag_bb_rod_N"/>
</dbReference>
<accession>M5PWD1</accession>
<dbReference type="PROSITE" id="PS00588">
    <property type="entry name" value="FLAGELLA_BB_ROD"/>
    <property type="match status" value="1"/>
</dbReference>
<name>M5PWD1_DESAF</name>
<organism evidence="8 9">
    <name type="scientific">Desulfocurvibacter africanus PCS</name>
    <dbReference type="NCBI Taxonomy" id="1262666"/>
    <lineage>
        <taxon>Bacteria</taxon>
        <taxon>Pseudomonadati</taxon>
        <taxon>Thermodesulfobacteriota</taxon>
        <taxon>Desulfovibrionia</taxon>
        <taxon>Desulfovibrionales</taxon>
        <taxon>Desulfovibrionaceae</taxon>
        <taxon>Desulfocurvibacter</taxon>
    </lineage>
</organism>
<dbReference type="OrthoDB" id="9804559at2"/>
<comment type="caution">
    <text evidence="8">The sequence shown here is derived from an EMBL/GenBank/DDBJ whole genome shotgun (WGS) entry which is preliminary data.</text>
</comment>
<feature type="domain" description="Flagellar basal-body/hook protein C-terminal" evidence="6">
    <location>
        <begin position="227"/>
        <end position="270"/>
    </location>
</feature>
<evidence type="ECO:0000256" key="3">
    <source>
        <dbReference type="ARBA" id="ARBA00023143"/>
    </source>
</evidence>
<comment type="similarity">
    <text evidence="2 4">Belongs to the flagella basal body rod proteins family.</text>
</comment>
<dbReference type="Pfam" id="PF06429">
    <property type="entry name" value="Flg_bbr_C"/>
    <property type="match status" value="1"/>
</dbReference>
<keyword evidence="8" id="KW-0969">Cilium</keyword>
<dbReference type="InterPro" id="IPR053967">
    <property type="entry name" value="LlgE_F_G-like_D1"/>
</dbReference>
<dbReference type="InterPro" id="IPR020013">
    <property type="entry name" value="Flagellar_FlgE/F/G"/>
</dbReference>
<dbReference type="EMBL" id="AOSV01000005">
    <property type="protein sequence ID" value="EMG38364.1"/>
    <property type="molecule type" value="Genomic_DNA"/>
</dbReference>
<keyword evidence="3 4" id="KW-0975">Bacterial flagellum</keyword>